<proteinExistence type="predicted"/>
<organism evidence="2 3">
    <name type="scientific">Candidatus Viridilinea mediisalina</name>
    <dbReference type="NCBI Taxonomy" id="2024553"/>
    <lineage>
        <taxon>Bacteria</taxon>
        <taxon>Bacillati</taxon>
        <taxon>Chloroflexota</taxon>
        <taxon>Chloroflexia</taxon>
        <taxon>Chloroflexales</taxon>
        <taxon>Chloroflexineae</taxon>
        <taxon>Oscillochloridaceae</taxon>
        <taxon>Candidatus Viridilinea</taxon>
    </lineage>
</organism>
<dbReference type="AlphaFoldDB" id="A0A2A6RJW3"/>
<evidence type="ECO:0000313" key="3">
    <source>
        <dbReference type="Proteomes" id="UP000220527"/>
    </source>
</evidence>
<gene>
    <name evidence="2" type="ORF">CJ255_09230</name>
</gene>
<evidence type="ECO:0000256" key="1">
    <source>
        <dbReference type="SAM" id="Phobius"/>
    </source>
</evidence>
<reference evidence="3" key="1">
    <citation type="submission" date="2017-08" db="EMBL/GenBank/DDBJ databases">
        <authorList>
            <person name="Grouzdev D.S."/>
            <person name="Gaisin V.A."/>
            <person name="Rysina M.S."/>
            <person name="Gorlenko V.M."/>
        </authorList>
    </citation>
    <scope>NUCLEOTIDE SEQUENCE [LARGE SCALE GENOMIC DNA]</scope>
    <source>
        <strain evidence="3">Kir15-3F</strain>
    </source>
</reference>
<feature type="transmembrane region" description="Helical" evidence="1">
    <location>
        <begin position="6"/>
        <end position="28"/>
    </location>
</feature>
<sequence>MTIGNRIFTILFGLVFVVMGVGGGFFVARETQQQADRIAQLDPLSASAVAQADHGQEVLVEGVISADNPTLYRNFVAYREERLEHDGDDDLTWRRLGTTTQPLRLEAGGVIQISNQDYRLNGSHVTSPSTSRNRPGELRYSGIVHGRTVTAIGNIVQSGNERTVNAHVIFAGTQEQFIRSQRTGSFIFACVGGIFATFGVLIIIHAFRERRSSEAV</sequence>
<accession>A0A2A6RJW3</accession>
<keyword evidence="1" id="KW-1133">Transmembrane helix</keyword>
<dbReference type="Proteomes" id="UP000220527">
    <property type="component" value="Unassembled WGS sequence"/>
</dbReference>
<protein>
    <submittedName>
        <fullName evidence="2">Uncharacterized protein</fullName>
    </submittedName>
</protein>
<dbReference type="RefSeq" id="WP_097643817.1">
    <property type="nucleotide sequence ID" value="NZ_NQWI01000032.1"/>
</dbReference>
<keyword evidence="3" id="KW-1185">Reference proteome</keyword>
<keyword evidence="1" id="KW-0472">Membrane</keyword>
<dbReference type="EMBL" id="NQWI01000032">
    <property type="protein sequence ID" value="PDW03357.1"/>
    <property type="molecule type" value="Genomic_DNA"/>
</dbReference>
<dbReference type="OrthoDB" id="159585at2"/>
<feature type="transmembrane region" description="Helical" evidence="1">
    <location>
        <begin position="186"/>
        <end position="207"/>
    </location>
</feature>
<name>A0A2A6RJW3_9CHLR</name>
<evidence type="ECO:0000313" key="2">
    <source>
        <dbReference type="EMBL" id="PDW03357.1"/>
    </source>
</evidence>
<keyword evidence="1" id="KW-0812">Transmembrane</keyword>
<comment type="caution">
    <text evidence="2">The sequence shown here is derived from an EMBL/GenBank/DDBJ whole genome shotgun (WGS) entry which is preliminary data.</text>
</comment>